<accession>A0ABQ8PFT6</accession>
<gene>
    <name evidence="1" type="ORF">EDC05_006056</name>
</gene>
<reference evidence="1" key="1">
    <citation type="submission" date="2022-07" db="EMBL/GenBank/DDBJ databases">
        <title>Phylogenomic reconstructions and comparative analyses of Kickxellomycotina fungi.</title>
        <authorList>
            <person name="Reynolds N.K."/>
            <person name="Stajich J.E."/>
            <person name="Barry K."/>
            <person name="Grigoriev I.V."/>
            <person name="Crous P."/>
            <person name="Smith M.E."/>
        </authorList>
    </citation>
    <scope>NUCLEOTIDE SEQUENCE</scope>
    <source>
        <strain evidence="1">BCRC 34882</strain>
    </source>
</reference>
<sequence>MHVECGQSYVDATPNDEPIESVKYYISVMMEMPQHCLEFWVGDHVIMEDNRLINSYFSSEESDMYTVYVLDKRSNRLTYLFRGNSRRRQHLLSAMSKLLTLNSISAEAVHGLYPATYTTNITADFKNKSSSGWSDDEATLCNY</sequence>
<name>A0ABQ8PFT6_9FUNG</name>
<organism evidence="1 2">
    <name type="scientific">Coemansia umbellata</name>
    <dbReference type="NCBI Taxonomy" id="1424467"/>
    <lineage>
        <taxon>Eukaryota</taxon>
        <taxon>Fungi</taxon>
        <taxon>Fungi incertae sedis</taxon>
        <taxon>Zoopagomycota</taxon>
        <taxon>Kickxellomycotina</taxon>
        <taxon>Kickxellomycetes</taxon>
        <taxon>Kickxellales</taxon>
        <taxon>Kickxellaceae</taxon>
        <taxon>Coemansia</taxon>
    </lineage>
</organism>
<evidence type="ECO:0000313" key="1">
    <source>
        <dbReference type="EMBL" id="KAJ1986984.1"/>
    </source>
</evidence>
<dbReference type="EMBL" id="JANBQD010000146">
    <property type="protein sequence ID" value="KAJ1986984.1"/>
    <property type="molecule type" value="Genomic_DNA"/>
</dbReference>
<comment type="caution">
    <text evidence="1">The sequence shown here is derived from an EMBL/GenBank/DDBJ whole genome shotgun (WGS) entry which is preliminary data.</text>
</comment>
<protein>
    <submittedName>
        <fullName evidence="1">Uncharacterized protein</fullName>
    </submittedName>
</protein>
<evidence type="ECO:0000313" key="2">
    <source>
        <dbReference type="Proteomes" id="UP001151295"/>
    </source>
</evidence>
<proteinExistence type="predicted"/>
<dbReference type="Proteomes" id="UP001151295">
    <property type="component" value="Unassembled WGS sequence"/>
</dbReference>
<keyword evidence="2" id="KW-1185">Reference proteome</keyword>